<dbReference type="Proteomes" id="UP000285951">
    <property type="component" value="Unassembled WGS sequence"/>
</dbReference>
<organism evidence="1 4">
    <name type="scientific">Labilibaculum euxinus</name>
    <dbReference type="NCBI Taxonomy" id="2686357"/>
    <lineage>
        <taxon>Bacteria</taxon>
        <taxon>Pseudomonadati</taxon>
        <taxon>Bacteroidota</taxon>
        <taxon>Bacteroidia</taxon>
        <taxon>Marinilabiliales</taxon>
        <taxon>Marinifilaceae</taxon>
        <taxon>Labilibaculum</taxon>
    </lineage>
</organism>
<dbReference type="Pfam" id="PF19775">
    <property type="entry name" value="DUF6261"/>
    <property type="match status" value="1"/>
</dbReference>
<dbReference type="OrthoDB" id="1123496at2"/>
<proteinExistence type="predicted"/>
<dbReference type="EMBL" id="WOTW01000006">
    <property type="protein sequence ID" value="MUP37039.1"/>
    <property type="molecule type" value="Genomic_DNA"/>
</dbReference>
<evidence type="ECO:0000313" key="4">
    <source>
        <dbReference type="Proteomes" id="UP000462449"/>
    </source>
</evidence>
<evidence type="ECO:0000313" key="3">
    <source>
        <dbReference type="Proteomes" id="UP000285951"/>
    </source>
</evidence>
<name>A0A7M4D310_9BACT</name>
<keyword evidence="3" id="KW-1185">Reference proteome</keyword>
<protein>
    <submittedName>
        <fullName evidence="1">Uncharacterized protein</fullName>
    </submittedName>
</protein>
<accession>A0A7M4D310</accession>
<reference evidence="1 4" key="2">
    <citation type="submission" date="2019-12" db="EMBL/GenBank/DDBJ databases">
        <title>Draft genome sequence of Labilibaculum sp. strain 44 isolated from deep waters of Black Sea.</title>
        <authorList>
            <person name="Yadav S."/>
            <person name="Villanueva L."/>
        </authorList>
    </citation>
    <scope>NUCLEOTIDE SEQUENCE [LARGE SCALE GENOMIC DNA]</scope>
    <source>
        <strain evidence="1 4">44</strain>
    </source>
</reference>
<comment type="caution">
    <text evidence="1">The sequence shown here is derived from an EMBL/GenBank/DDBJ whole genome shotgun (WGS) entry which is preliminary data.</text>
</comment>
<evidence type="ECO:0000313" key="2">
    <source>
        <dbReference type="EMBL" id="MVB06244.1"/>
    </source>
</evidence>
<dbReference type="InterPro" id="IPR046228">
    <property type="entry name" value="DUF6261"/>
</dbReference>
<dbReference type="Proteomes" id="UP000462449">
    <property type="component" value="Unassembled WGS sequence"/>
</dbReference>
<evidence type="ECO:0000313" key="1">
    <source>
        <dbReference type="EMBL" id="MUP37039.1"/>
    </source>
</evidence>
<sequence>MKINSNSSTKHCAEIGNKLISLFQKYSIKEDHYYTDIFKKLLLITKELIDSINRGGVHNDRKEKDAIRDADVRAVFYEVMARCNRRPDENQKKALRIKKILDRFGIEITEYTYINESANINAMLVDLTAPELAEERASIPDLDKLLANLQSSQSDFELSNLEFIENTVDRKKTKSATALAKDLRDLINNELSVYLQSMAKAKPSQYKEFAGLLTTIIEDNNKSVADHLAAVKRKKEQIQAQTIQKE</sequence>
<dbReference type="EMBL" id="QTZN02000006">
    <property type="protein sequence ID" value="MVB06244.1"/>
    <property type="molecule type" value="Genomic_DNA"/>
</dbReference>
<dbReference type="AlphaFoldDB" id="A0A7M4D310"/>
<gene>
    <name evidence="2" type="ORF">DWB62_004345</name>
    <name evidence="1" type="ORF">GNY23_04345</name>
</gene>
<dbReference type="RefSeq" id="WP_156194883.1">
    <property type="nucleotide sequence ID" value="NZ_QTZN02000006.1"/>
</dbReference>
<reference evidence="2 3" key="1">
    <citation type="submission" date="2019-11" db="EMBL/GenBank/DDBJ databases">
        <title>Draft genome sequence of Labilibaculum sp. strain SYP isolated from Black Sea.</title>
        <authorList>
            <person name="Yadav S."/>
            <person name="Villanueva L."/>
        </authorList>
    </citation>
    <scope>NUCLEOTIDE SEQUENCE [LARGE SCALE GENOMIC DNA]</scope>
    <source>
        <strain evidence="2 3">44</strain>
    </source>
</reference>